<dbReference type="EMBL" id="KI279175">
    <property type="protein sequence ID" value="ESA18488.1"/>
    <property type="molecule type" value="Genomic_DNA"/>
</dbReference>
<protein>
    <submittedName>
        <fullName evidence="1">Uncharacterized protein</fullName>
    </submittedName>
</protein>
<evidence type="ECO:0000313" key="1">
    <source>
        <dbReference type="EMBL" id="ESA18488.1"/>
    </source>
</evidence>
<gene>
    <name evidence="1" type="ORF">GLOINDRAFT_2234</name>
</gene>
<accession>U9UIX3</accession>
<proteinExistence type="predicted"/>
<name>U9UIX3_RHIID</name>
<dbReference type="AlphaFoldDB" id="U9UIX3"/>
<reference evidence="1" key="1">
    <citation type="submission" date="2013-07" db="EMBL/GenBank/DDBJ databases">
        <title>The genome of an arbuscular mycorrhizal fungus provides insights into the evolution of the oldest plant symbiosis.</title>
        <authorList>
            <consortium name="DOE Joint Genome Institute"/>
            <person name="Tisserant E."/>
            <person name="Malbreil M."/>
            <person name="Kuo A."/>
            <person name="Kohler A."/>
            <person name="Symeonidi A."/>
            <person name="Balestrini R."/>
            <person name="Charron P."/>
            <person name="Duensing N."/>
            <person name="Frei-dit-Frey N."/>
            <person name="Gianinazzi-Pearson V."/>
            <person name="Gilbert B."/>
            <person name="Handa Y."/>
            <person name="Hijri M."/>
            <person name="Kaul R."/>
            <person name="Kawaguchi M."/>
            <person name="Krajinski F."/>
            <person name="Lammers P."/>
            <person name="Lapierre D."/>
            <person name="Masclaux F.G."/>
            <person name="Murat C."/>
            <person name="Morin E."/>
            <person name="Ndikumana S."/>
            <person name="Pagni M."/>
            <person name="Petitpierre D."/>
            <person name="Requena N."/>
            <person name="Rosikiewicz P."/>
            <person name="Riley R."/>
            <person name="Saito K."/>
            <person name="San Clemente H."/>
            <person name="Shapiro H."/>
            <person name="van Tuinen D."/>
            <person name="Becard G."/>
            <person name="Bonfante P."/>
            <person name="Paszkowski U."/>
            <person name="Shachar-Hill Y."/>
            <person name="Young J.P."/>
            <person name="Sanders I.R."/>
            <person name="Henrissat B."/>
            <person name="Rensing S.A."/>
            <person name="Grigoriev I.V."/>
            <person name="Corradi N."/>
            <person name="Roux C."/>
            <person name="Martin F."/>
        </authorList>
    </citation>
    <scope>NUCLEOTIDE SEQUENCE</scope>
    <source>
        <strain evidence="1">DAOM 197198</strain>
    </source>
</reference>
<organism evidence="1">
    <name type="scientific">Rhizophagus irregularis (strain DAOM 181602 / DAOM 197198 / MUCL 43194)</name>
    <name type="common">Arbuscular mycorrhizal fungus</name>
    <name type="synonym">Glomus intraradices</name>
    <dbReference type="NCBI Taxonomy" id="747089"/>
    <lineage>
        <taxon>Eukaryota</taxon>
        <taxon>Fungi</taxon>
        <taxon>Fungi incertae sedis</taxon>
        <taxon>Mucoromycota</taxon>
        <taxon>Glomeromycotina</taxon>
        <taxon>Glomeromycetes</taxon>
        <taxon>Glomerales</taxon>
        <taxon>Glomeraceae</taxon>
        <taxon>Rhizophagus</taxon>
    </lineage>
</organism>
<dbReference type="HOGENOM" id="CLU_2795218_0_0_1"/>
<sequence length="68" mass="7976">MVTQWPILYTSRRYSYSLFVELVLVSVRLSFSCPLMEVLLDRRVPYSTTEDLDISLDANRPIVALYFL</sequence>